<dbReference type="InterPro" id="IPR016187">
    <property type="entry name" value="CTDL_fold"/>
</dbReference>
<proteinExistence type="predicted"/>
<dbReference type="InterPro" id="IPR050111">
    <property type="entry name" value="C-type_lectin/snaclec_domain"/>
</dbReference>
<dbReference type="PANTHER" id="PTHR22803">
    <property type="entry name" value="MANNOSE, PHOSPHOLIPASE, LECTIN RECEPTOR RELATED"/>
    <property type="match status" value="1"/>
</dbReference>
<dbReference type="InterPro" id="IPR001304">
    <property type="entry name" value="C-type_lectin-like"/>
</dbReference>
<keyword evidence="3" id="KW-1185">Reference proteome</keyword>
<reference evidence="4" key="1">
    <citation type="submission" date="2022-11" db="UniProtKB">
        <authorList>
            <consortium name="WormBaseParasite"/>
        </authorList>
    </citation>
    <scope>IDENTIFICATION</scope>
</reference>
<feature type="domain" description="C-type lectin" evidence="2">
    <location>
        <begin position="26"/>
        <end position="142"/>
    </location>
</feature>
<dbReference type="Pfam" id="PF00059">
    <property type="entry name" value="Lectin_C"/>
    <property type="match status" value="1"/>
</dbReference>
<dbReference type="PROSITE" id="PS50041">
    <property type="entry name" value="C_TYPE_LECTIN_2"/>
    <property type="match status" value="1"/>
</dbReference>
<dbReference type="Gene3D" id="3.10.100.10">
    <property type="entry name" value="Mannose-Binding Protein A, subunit A"/>
    <property type="match status" value="1"/>
</dbReference>
<dbReference type="SUPFAM" id="SSF56436">
    <property type="entry name" value="C-type lectin-like"/>
    <property type="match status" value="1"/>
</dbReference>
<evidence type="ECO:0000259" key="2">
    <source>
        <dbReference type="PROSITE" id="PS50041"/>
    </source>
</evidence>
<dbReference type="AlphaFoldDB" id="A0A914YJR6"/>
<dbReference type="InterPro" id="IPR016186">
    <property type="entry name" value="C-type_lectin-like/link_sf"/>
</dbReference>
<dbReference type="WBParaSite" id="PSU_v2.g19106.t1">
    <property type="protein sequence ID" value="PSU_v2.g19106.t1"/>
    <property type="gene ID" value="PSU_v2.g19106"/>
</dbReference>
<evidence type="ECO:0000313" key="4">
    <source>
        <dbReference type="WBParaSite" id="PSU_v2.g19106.t1"/>
    </source>
</evidence>
<organism evidence="3 4">
    <name type="scientific">Panagrolaimus superbus</name>
    <dbReference type="NCBI Taxonomy" id="310955"/>
    <lineage>
        <taxon>Eukaryota</taxon>
        <taxon>Metazoa</taxon>
        <taxon>Ecdysozoa</taxon>
        <taxon>Nematoda</taxon>
        <taxon>Chromadorea</taxon>
        <taxon>Rhabditida</taxon>
        <taxon>Tylenchina</taxon>
        <taxon>Panagrolaimomorpha</taxon>
        <taxon>Panagrolaimoidea</taxon>
        <taxon>Panagrolaimidae</taxon>
        <taxon>Panagrolaimus</taxon>
    </lineage>
</organism>
<dbReference type="Proteomes" id="UP000887577">
    <property type="component" value="Unplaced"/>
</dbReference>
<evidence type="ECO:0000256" key="1">
    <source>
        <dbReference type="SAM" id="SignalP"/>
    </source>
</evidence>
<evidence type="ECO:0000313" key="3">
    <source>
        <dbReference type="Proteomes" id="UP000887577"/>
    </source>
</evidence>
<accession>A0A914YJR6</accession>
<feature type="chain" id="PRO_5036951491" evidence="1">
    <location>
        <begin position="19"/>
        <end position="159"/>
    </location>
</feature>
<dbReference type="SMART" id="SM00034">
    <property type="entry name" value="CLECT"/>
    <property type="match status" value="1"/>
</dbReference>
<name>A0A914YJR6_9BILA</name>
<protein>
    <submittedName>
        <fullName evidence="4">C-type lectin domain-containing protein</fullName>
    </submittedName>
</protein>
<sequence>MRFRSYLFIPFLVVSVFSSCPSSNTWKTKCYVFQTEKMEFSKAETVCIKKGGHLASIPDFFVNNVIGQAGKFAFQSVTDFWIGASKKTSWEWTDGSNFPNFTDWARGEPSRNGTEQNCAFMSYFNWDWKTENCSNLKPFVCGIPIQSFKTSRIRSARNR</sequence>
<feature type="signal peptide" evidence="1">
    <location>
        <begin position="1"/>
        <end position="18"/>
    </location>
</feature>
<dbReference type="CDD" id="cd00037">
    <property type="entry name" value="CLECT"/>
    <property type="match status" value="1"/>
</dbReference>
<keyword evidence="1" id="KW-0732">Signal</keyword>
<dbReference type="PROSITE" id="PS51257">
    <property type="entry name" value="PROKAR_LIPOPROTEIN"/>
    <property type="match status" value="1"/>
</dbReference>